<dbReference type="Gene3D" id="1.20.1070.10">
    <property type="entry name" value="Rhodopsin 7-helix transmembrane proteins"/>
    <property type="match status" value="1"/>
</dbReference>
<keyword evidence="8" id="KW-0807">Transducer</keyword>
<dbReference type="GO" id="GO:0060326">
    <property type="term" value="P:cell chemotaxis"/>
    <property type="evidence" value="ECO:0007669"/>
    <property type="project" value="TreeGrafter"/>
</dbReference>
<dbReference type="PANTHER" id="PTHR10489">
    <property type="entry name" value="CELL ADHESION MOLECULE"/>
    <property type="match status" value="1"/>
</dbReference>
<name>Q6VFU6_SCMVC</name>
<feature type="transmembrane region" description="Helical" evidence="9">
    <location>
        <begin position="183"/>
        <end position="202"/>
    </location>
</feature>
<dbReference type="GO" id="GO:0007204">
    <property type="term" value="P:positive regulation of cytosolic calcium ion concentration"/>
    <property type="evidence" value="ECO:0007669"/>
    <property type="project" value="TreeGrafter"/>
</dbReference>
<evidence type="ECO:0000256" key="3">
    <source>
        <dbReference type="ARBA" id="ARBA00022692"/>
    </source>
</evidence>
<evidence type="ECO:0000256" key="7">
    <source>
        <dbReference type="ARBA" id="ARBA00023170"/>
    </source>
</evidence>
<feature type="transmembrane region" description="Helical" evidence="9">
    <location>
        <begin position="256"/>
        <end position="281"/>
    </location>
</feature>
<dbReference type="PRINTS" id="PR00237">
    <property type="entry name" value="GPCRRHODOPSN"/>
</dbReference>
<keyword evidence="2" id="KW-1032">Host cell membrane</keyword>
<feature type="transmembrane region" description="Helical" evidence="9">
    <location>
        <begin position="23"/>
        <end position="45"/>
    </location>
</feature>
<evidence type="ECO:0000313" key="11">
    <source>
        <dbReference type="EMBL" id="AAQ24855.1"/>
    </source>
</evidence>
<feature type="transmembrane region" description="Helical" evidence="9">
    <location>
        <begin position="57"/>
        <end position="79"/>
    </location>
</feature>
<comment type="subcellular location">
    <subcellularLocation>
        <location evidence="1">Host cell membrane</location>
        <topology evidence="1">Multi-pass membrane protein</topology>
    </subcellularLocation>
</comment>
<evidence type="ECO:0000256" key="2">
    <source>
        <dbReference type="ARBA" id="ARBA00022511"/>
    </source>
</evidence>
<keyword evidence="7 11" id="KW-0675">Receptor</keyword>
<keyword evidence="2" id="KW-1043">Host membrane</keyword>
<accession>Q6VFU6</accession>
<sequence length="291" mass="33696">MTNETCHVNDTLSAYGITPSMIISFYSLTGIIGFTANMVIMYVMYLSRLKRSARDMYFIYMILTDLAMVSIIPLWVHYLLNQAEIYHLECILMSFAFYVPLFLHSNLIVAIAVERYQALVIKNRVTSNTANISVVIICILIILISLPYCIFRETTGFQSCMFGNDTWHVSAPARAVMGITINAWTYVLPAFAMLFFSLRIYSTRRRKRYRRASVYIDILTVTMLCFHGLFNLNIFKNMVVGYWQNKPDCDYIKREHLFSIMGVALVLLRPVISPIICMYVNRKMFKTLCAR</sequence>
<reference evidence="11" key="1">
    <citation type="journal article" date="2004" name="Virus Genes">
        <title>Simian cytomegalovirus encodes five rapidly evolving chemokine receptor homologues.</title>
        <authorList>
            <person name="Sahagun-Ruiz A."/>
            <person name="Sierra-Honigmann A.M."/>
            <person name="Krause P."/>
            <person name="Murphy P.M."/>
        </authorList>
    </citation>
    <scope>NUCLEOTIDE SEQUENCE</scope>
    <source>
        <strain evidence="11">9610</strain>
    </source>
</reference>
<dbReference type="EMBL" id="AY340792">
    <property type="protein sequence ID" value="AAQ24855.1"/>
    <property type="molecule type" value="Genomic_DNA"/>
</dbReference>
<feature type="transmembrane region" description="Helical" evidence="9">
    <location>
        <begin position="91"/>
        <end position="113"/>
    </location>
</feature>
<dbReference type="InterPro" id="IPR017452">
    <property type="entry name" value="GPCR_Rhodpsn_7TM"/>
</dbReference>
<evidence type="ECO:0000256" key="4">
    <source>
        <dbReference type="ARBA" id="ARBA00022989"/>
    </source>
</evidence>
<feature type="transmembrane region" description="Helical" evidence="9">
    <location>
        <begin position="214"/>
        <end position="236"/>
    </location>
</feature>
<dbReference type="GO" id="GO:0019957">
    <property type="term" value="F:C-C chemokine binding"/>
    <property type="evidence" value="ECO:0007669"/>
    <property type="project" value="TreeGrafter"/>
</dbReference>
<dbReference type="GO" id="GO:0016020">
    <property type="term" value="C:membrane"/>
    <property type="evidence" value="ECO:0007669"/>
    <property type="project" value="InterPro"/>
</dbReference>
<evidence type="ECO:0000256" key="8">
    <source>
        <dbReference type="ARBA" id="ARBA00023224"/>
    </source>
</evidence>
<dbReference type="PROSITE" id="PS50262">
    <property type="entry name" value="G_PROTEIN_RECEP_F1_2"/>
    <property type="match status" value="1"/>
</dbReference>
<keyword evidence="5" id="KW-0297">G-protein coupled receptor</keyword>
<dbReference type="InterPro" id="IPR050119">
    <property type="entry name" value="CCR1-9-like"/>
</dbReference>
<evidence type="ECO:0000256" key="1">
    <source>
        <dbReference type="ARBA" id="ARBA00004598"/>
    </source>
</evidence>
<keyword evidence="3 9" id="KW-0812">Transmembrane</keyword>
<evidence type="ECO:0000256" key="5">
    <source>
        <dbReference type="ARBA" id="ARBA00023040"/>
    </source>
</evidence>
<dbReference type="Pfam" id="PF00001">
    <property type="entry name" value="7tm_1"/>
    <property type="match status" value="1"/>
</dbReference>
<evidence type="ECO:0000256" key="6">
    <source>
        <dbReference type="ARBA" id="ARBA00023136"/>
    </source>
</evidence>
<dbReference type="PANTHER" id="PTHR10489:SF932">
    <property type="entry name" value="G-PROTEIN COUPLED RECEPTORS FAMILY 1 PROFILE DOMAIN-CONTAINING PROTEIN"/>
    <property type="match status" value="1"/>
</dbReference>
<feature type="transmembrane region" description="Helical" evidence="9">
    <location>
        <begin position="125"/>
        <end position="148"/>
    </location>
</feature>
<protein>
    <submittedName>
        <fullName evidence="11">Chemokine receptor-like protein</fullName>
    </submittedName>
</protein>
<dbReference type="InterPro" id="IPR000276">
    <property type="entry name" value="GPCR_Rhodpsn"/>
</dbReference>
<evidence type="ECO:0000259" key="10">
    <source>
        <dbReference type="PROSITE" id="PS50262"/>
    </source>
</evidence>
<dbReference type="GO" id="GO:0020002">
    <property type="term" value="C:host cell plasma membrane"/>
    <property type="evidence" value="ECO:0007669"/>
    <property type="project" value="UniProtKB-SubCell"/>
</dbReference>
<proteinExistence type="predicted"/>
<dbReference type="GO" id="GO:0019722">
    <property type="term" value="P:calcium-mediated signaling"/>
    <property type="evidence" value="ECO:0007669"/>
    <property type="project" value="TreeGrafter"/>
</dbReference>
<feature type="domain" description="G-protein coupled receptors family 1 profile" evidence="10">
    <location>
        <begin position="36"/>
        <end position="277"/>
    </location>
</feature>
<dbReference type="SUPFAM" id="SSF81321">
    <property type="entry name" value="Family A G protein-coupled receptor-like"/>
    <property type="match status" value="1"/>
</dbReference>
<evidence type="ECO:0000256" key="9">
    <source>
        <dbReference type="SAM" id="Phobius"/>
    </source>
</evidence>
<dbReference type="GO" id="GO:0016493">
    <property type="term" value="F:C-C chemokine receptor activity"/>
    <property type="evidence" value="ECO:0007669"/>
    <property type="project" value="TreeGrafter"/>
</dbReference>
<dbReference type="GO" id="GO:0006955">
    <property type="term" value="P:immune response"/>
    <property type="evidence" value="ECO:0007669"/>
    <property type="project" value="TreeGrafter"/>
</dbReference>
<keyword evidence="4 9" id="KW-1133">Transmembrane helix</keyword>
<keyword evidence="6 9" id="KW-0472">Membrane</keyword>
<organism evidence="11">
    <name type="scientific">Simian cytomegalovirus</name>
    <dbReference type="NCBI Taxonomy" id="10364"/>
    <lineage>
        <taxon>Viruses</taxon>
        <taxon>Duplodnaviria</taxon>
        <taxon>Heunggongvirae</taxon>
        <taxon>Peploviricota</taxon>
        <taxon>Herviviricetes</taxon>
        <taxon>Herpesvirales</taxon>
        <taxon>Orthoherpesviridae</taxon>
        <taxon>Betaherpesvirinae</taxon>
        <taxon>Cytomegalovirus</taxon>
        <taxon>Cytomegalovirus cercopithecinebeta5</taxon>
    </lineage>
</organism>